<feature type="region of interest" description="Disordered" evidence="1">
    <location>
        <begin position="77"/>
        <end position="105"/>
    </location>
</feature>
<evidence type="ECO:0000256" key="1">
    <source>
        <dbReference type="SAM" id="MobiDB-lite"/>
    </source>
</evidence>
<sequence length="151" mass="16130">MQREGPHFKTQSMLGPTTKRINSTENASPRKIMLKGASHMKRNQKLSISPQSFVNAEALPRNGQIALLGFGRVSDAAEGGAEEGKALPAVVPHGDAGGGHDGHEGVERVVREGGCHSFYASCACHVPDVVLPFKQTVGGECMARSKQREQQ</sequence>
<gene>
    <name evidence="2" type="ORF">DBRI00130_LOCUS5697</name>
</gene>
<accession>A0A7S4VCG8</accession>
<feature type="compositionally biased region" description="Polar residues" evidence="1">
    <location>
        <begin position="9"/>
        <end position="27"/>
    </location>
</feature>
<reference evidence="2" key="1">
    <citation type="submission" date="2021-01" db="EMBL/GenBank/DDBJ databases">
        <authorList>
            <person name="Corre E."/>
            <person name="Pelletier E."/>
            <person name="Niang G."/>
            <person name="Scheremetjew M."/>
            <person name="Finn R."/>
            <person name="Kale V."/>
            <person name="Holt S."/>
            <person name="Cochrane G."/>
            <person name="Meng A."/>
            <person name="Brown T."/>
            <person name="Cohen L."/>
        </authorList>
    </citation>
    <scope>NUCLEOTIDE SEQUENCE</scope>
    <source>
        <strain evidence="2">GSO104</strain>
    </source>
</reference>
<proteinExistence type="predicted"/>
<feature type="region of interest" description="Disordered" evidence="1">
    <location>
        <begin position="1"/>
        <end position="29"/>
    </location>
</feature>
<dbReference type="AlphaFoldDB" id="A0A7S4VCG8"/>
<evidence type="ECO:0000313" key="2">
    <source>
        <dbReference type="EMBL" id="CAE4589570.1"/>
    </source>
</evidence>
<protein>
    <submittedName>
        <fullName evidence="2">Uncharacterized protein</fullName>
    </submittedName>
</protein>
<dbReference type="EMBL" id="HBNS01007037">
    <property type="protein sequence ID" value="CAE4589570.1"/>
    <property type="molecule type" value="Transcribed_RNA"/>
</dbReference>
<name>A0A7S4VCG8_9STRA</name>
<organism evidence="2">
    <name type="scientific">Ditylum brightwellii</name>
    <dbReference type="NCBI Taxonomy" id="49249"/>
    <lineage>
        <taxon>Eukaryota</taxon>
        <taxon>Sar</taxon>
        <taxon>Stramenopiles</taxon>
        <taxon>Ochrophyta</taxon>
        <taxon>Bacillariophyta</taxon>
        <taxon>Mediophyceae</taxon>
        <taxon>Lithodesmiophycidae</taxon>
        <taxon>Lithodesmiales</taxon>
        <taxon>Lithodesmiaceae</taxon>
        <taxon>Ditylum</taxon>
    </lineage>
</organism>